<reference evidence="1 2" key="2">
    <citation type="journal article" date="2022" name="Mol. Ecol. Resour.">
        <title>The genomes of chicory, endive, great burdock and yacon provide insights into Asteraceae paleo-polyploidization history and plant inulin production.</title>
        <authorList>
            <person name="Fan W."/>
            <person name="Wang S."/>
            <person name="Wang H."/>
            <person name="Wang A."/>
            <person name="Jiang F."/>
            <person name="Liu H."/>
            <person name="Zhao H."/>
            <person name="Xu D."/>
            <person name="Zhang Y."/>
        </authorList>
    </citation>
    <scope>NUCLEOTIDE SEQUENCE [LARGE SCALE GENOMIC DNA]</scope>
    <source>
        <strain evidence="2">cv. Yunnan</strain>
        <tissue evidence="1">Leaves</tissue>
    </source>
</reference>
<gene>
    <name evidence="1" type="ORF">L1987_76237</name>
</gene>
<comment type="caution">
    <text evidence="1">The sequence shown here is derived from an EMBL/GenBank/DDBJ whole genome shotgun (WGS) entry which is preliminary data.</text>
</comment>
<organism evidence="1 2">
    <name type="scientific">Smallanthus sonchifolius</name>
    <dbReference type="NCBI Taxonomy" id="185202"/>
    <lineage>
        <taxon>Eukaryota</taxon>
        <taxon>Viridiplantae</taxon>
        <taxon>Streptophyta</taxon>
        <taxon>Embryophyta</taxon>
        <taxon>Tracheophyta</taxon>
        <taxon>Spermatophyta</taxon>
        <taxon>Magnoliopsida</taxon>
        <taxon>eudicotyledons</taxon>
        <taxon>Gunneridae</taxon>
        <taxon>Pentapetalae</taxon>
        <taxon>asterids</taxon>
        <taxon>campanulids</taxon>
        <taxon>Asterales</taxon>
        <taxon>Asteraceae</taxon>
        <taxon>Asteroideae</taxon>
        <taxon>Heliantheae alliance</taxon>
        <taxon>Millerieae</taxon>
        <taxon>Smallanthus</taxon>
    </lineage>
</organism>
<dbReference type="Proteomes" id="UP001056120">
    <property type="component" value="Linkage Group LG25"/>
</dbReference>
<name>A0ACB9AC27_9ASTR</name>
<accession>A0ACB9AC27</accession>
<evidence type="ECO:0000313" key="1">
    <source>
        <dbReference type="EMBL" id="KAI3705985.1"/>
    </source>
</evidence>
<keyword evidence="2" id="KW-1185">Reference proteome</keyword>
<sequence>MINVDDFSLFFGETTMLKVKSDVVADWVGCRFMEEKGVVVAVGDEGRHVEVAFVRLTGGRTATFRKIFNRRETVRSEDSRASSSINKLEAC</sequence>
<evidence type="ECO:0000313" key="2">
    <source>
        <dbReference type="Proteomes" id="UP001056120"/>
    </source>
</evidence>
<dbReference type="EMBL" id="CM042042">
    <property type="protein sequence ID" value="KAI3705985.1"/>
    <property type="molecule type" value="Genomic_DNA"/>
</dbReference>
<proteinExistence type="predicted"/>
<protein>
    <submittedName>
        <fullName evidence="1">Uncharacterized protein</fullName>
    </submittedName>
</protein>
<reference evidence="2" key="1">
    <citation type="journal article" date="2022" name="Mol. Ecol. Resour.">
        <title>The genomes of chicory, endive, great burdock and yacon provide insights into Asteraceae palaeo-polyploidization history and plant inulin production.</title>
        <authorList>
            <person name="Fan W."/>
            <person name="Wang S."/>
            <person name="Wang H."/>
            <person name="Wang A."/>
            <person name="Jiang F."/>
            <person name="Liu H."/>
            <person name="Zhao H."/>
            <person name="Xu D."/>
            <person name="Zhang Y."/>
        </authorList>
    </citation>
    <scope>NUCLEOTIDE SEQUENCE [LARGE SCALE GENOMIC DNA]</scope>
    <source>
        <strain evidence="2">cv. Yunnan</strain>
    </source>
</reference>